<evidence type="ECO:0000259" key="3">
    <source>
        <dbReference type="PROSITE" id="PS50075"/>
    </source>
</evidence>
<dbReference type="RefSeq" id="WP_174496941.1">
    <property type="nucleotide sequence ID" value="NZ_CADDWK010000010.1"/>
</dbReference>
<dbReference type="Proteomes" id="UP000581688">
    <property type="component" value="Unassembled WGS sequence"/>
</dbReference>
<dbReference type="PROSITE" id="PS00012">
    <property type="entry name" value="PHOSPHOPANTETHEINE"/>
    <property type="match status" value="1"/>
</dbReference>
<dbReference type="SUPFAM" id="SSF47336">
    <property type="entry name" value="ACP-like"/>
    <property type="match status" value="1"/>
</dbReference>
<dbReference type="PROSITE" id="PS50075">
    <property type="entry name" value="CARRIER"/>
    <property type="match status" value="1"/>
</dbReference>
<evidence type="ECO:0000313" key="4">
    <source>
        <dbReference type="EMBL" id="MBB6454547.1"/>
    </source>
</evidence>
<feature type="domain" description="Carrier" evidence="3">
    <location>
        <begin position="1"/>
        <end position="75"/>
    </location>
</feature>
<dbReference type="Pfam" id="PF00550">
    <property type="entry name" value="PP-binding"/>
    <property type="match status" value="1"/>
</dbReference>
<organism evidence="4 5">
    <name type="scientific">Salirhabdus euzebyi</name>
    <dbReference type="NCBI Taxonomy" id="394506"/>
    <lineage>
        <taxon>Bacteria</taxon>
        <taxon>Bacillati</taxon>
        <taxon>Bacillota</taxon>
        <taxon>Bacilli</taxon>
        <taxon>Bacillales</taxon>
        <taxon>Bacillaceae</taxon>
        <taxon>Salirhabdus</taxon>
    </lineage>
</organism>
<dbReference type="InterPro" id="IPR036736">
    <property type="entry name" value="ACP-like_sf"/>
</dbReference>
<gene>
    <name evidence="4" type="ORF">HNQ94_003036</name>
</gene>
<comment type="caution">
    <text evidence="4">The sequence shown here is derived from an EMBL/GenBank/DDBJ whole genome shotgun (WGS) entry which is preliminary data.</text>
</comment>
<keyword evidence="1" id="KW-0596">Phosphopantetheine</keyword>
<proteinExistence type="predicted"/>
<keyword evidence="5" id="KW-1185">Reference proteome</keyword>
<accession>A0A841Q8E0</accession>
<keyword evidence="2" id="KW-0597">Phosphoprotein</keyword>
<dbReference type="EMBL" id="JACHGH010000010">
    <property type="protein sequence ID" value="MBB6454547.1"/>
    <property type="molecule type" value="Genomic_DNA"/>
</dbReference>
<dbReference type="InterPro" id="IPR006162">
    <property type="entry name" value="Ppantetheine_attach_site"/>
</dbReference>
<evidence type="ECO:0000256" key="2">
    <source>
        <dbReference type="ARBA" id="ARBA00022553"/>
    </source>
</evidence>
<name>A0A841Q8E0_9BACI</name>
<dbReference type="AlphaFoldDB" id="A0A841Q8E0"/>
<evidence type="ECO:0000256" key="1">
    <source>
        <dbReference type="ARBA" id="ARBA00022450"/>
    </source>
</evidence>
<sequence length="75" mass="8442">MINKVANIINEMLEETGQDKVENFDPSMSLRDELNLDSLMLAELTVRLEDEFGVDIFEDGVVRTLGEVIAKLEGK</sequence>
<protein>
    <submittedName>
        <fullName evidence="4">Acyl carrier protein</fullName>
    </submittedName>
</protein>
<reference evidence="4 5" key="1">
    <citation type="submission" date="2020-08" db="EMBL/GenBank/DDBJ databases">
        <title>Genomic Encyclopedia of Type Strains, Phase IV (KMG-IV): sequencing the most valuable type-strain genomes for metagenomic binning, comparative biology and taxonomic classification.</title>
        <authorList>
            <person name="Goeker M."/>
        </authorList>
    </citation>
    <scope>NUCLEOTIDE SEQUENCE [LARGE SCALE GENOMIC DNA]</scope>
    <source>
        <strain evidence="4 5">DSM 19612</strain>
    </source>
</reference>
<evidence type="ECO:0000313" key="5">
    <source>
        <dbReference type="Proteomes" id="UP000581688"/>
    </source>
</evidence>
<dbReference type="InterPro" id="IPR009081">
    <property type="entry name" value="PP-bd_ACP"/>
</dbReference>
<dbReference type="Gene3D" id="1.10.1200.10">
    <property type="entry name" value="ACP-like"/>
    <property type="match status" value="1"/>
</dbReference>